<keyword evidence="3" id="KW-0805">Transcription regulation</keyword>
<dbReference type="SMART" id="SM00338">
    <property type="entry name" value="BRLZ"/>
    <property type="match status" value="1"/>
</dbReference>
<comment type="similarity">
    <text evidence="2">Belongs to the bZIP family.</text>
</comment>
<dbReference type="GO" id="GO:0005634">
    <property type="term" value="C:nucleus"/>
    <property type="evidence" value="ECO:0007669"/>
    <property type="project" value="UniProtKB-SubCell"/>
</dbReference>
<feature type="coiled-coil region" evidence="7">
    <location>
        <begin position="112"/>
        <end position="181"/>
    </location>
</feature>
<dbReference type="EMBL" id="JBANQN010000010">
    <property type="protein sequence ID" value="KAK6778741.1"/>
    <property type="molecule type" value="Genomic_DNA"/>
</dbReference>
<keyword evidence="10" id="KW-1185">Reference proteome</keyword>
<gene>
    <name evidence="9" type="ORF">RDI58_025459</name>
</gene>
<dbReference type="InterPro" id="IPR044827">
    <property type="entry name" value="GBF-like"/>
</dbReference>
<evidence type="ECO:0000256" key="3">
    <source>
        <dbReference type="ARBA" id="ARBA00023015"/>
    </source>
</evidence>
<comment type="caution">
    <text evidence="9">The sequence shown here is derived from an EMBL/GenBank/DDBJ whole genome shotgun (WGS) entry which is preliminary data.</text>
</comment>
<dbReference type="GO" id="GO:0003700">
    <property type="term" value="F:DNA-binding transcription factor activity"/>
    <property type="evidence" value="ECO:0007669"/>
    <property type="project" value="InterPro"/>
</dbReference>
<dbReference type="InterPro" id="IPR045314">
    <property type="entry name" value="bZIP_plant_GBF1"/>
</dbReference>
<dbReference type="Proteomes" id="UP001371456">
    <property type="component" value="Unassembled WGS sequence"/>
</dbReference>
<dbReference type="AlphaFoldDB" id="A0AAN8T536"/>
<dbReference type="GO" id="GO:0043565">
    <property type="term" value="F:sequence-specific DNA binding"/>
    <property type="evidence" value="ECO:0007669"/>
    <property type="project" value="InterPro"/>
</dbReference>
<keyword evidence="4" id="KW-0238">DNA-binding</keyword>
<comment type="subcellular location">
    <subcellularLocation>
        <location evidence="1">Nucleus</location>
    </subcellularLocation>
</comment>
<protein>
    <recommendedName>
        <fullName evidence="8">BZIP domain-containing protein</fullName>
    </recommendedName>
</protein>
<keyword evidence="7" id="KW-0175">Coiled coil</keyword>
<dbReference type="PANTHER" id="PTHR45967">
    <property type="entry name" value="G-BOX-BINDING FACTOR 3-RELATED"/>
    <property type="match status" value="1"/>
</dbReference>
<evidence type="ECO:0000256" key="5">
    <source>
        <dbReference type="ARBA" id="ARBA00023163"/>
    </source>
</evidence>
<proteinExistence type="inferred from homology"/>
<dbReference type="InterPro" id="IPR004827">
    <property type="entry name" value="bZIP"/>
</dbReference>
<dbReference type="PANTHER" id="PTHR45967:SF28">
    <property type="entry name" value="BASIC-LEUCINE ZIPPER (BZIP) TRANSCRIPTION FACTOR FAMILY PROTEIN"/>
    <property type="match status" value="1"/>
</dbReference>
<organism evidence="9 10">
    <name type="scientific">Solanum bulbocastanum</name>
    <name type="common">Wild potato</name>
    <dbReference type="NCBI Taxonomy" id="147425"/>
    <lineage>
        <taxon>Eukaryota</taxon>
        <taxon>Viridiplantae</taxon>
        <taxon>Streptophyta</taxon>
        <taxon>Embryophyta</taxon>
        <taxon>Tracheophyta</taxon>
        <taxon>Spermatophyta</taxon>
        <taxon>Magnoliopsida</taxon>
        <taxon>eudicotyledons</taxon>
        <taxon>Gunneridae</taxon>
        <taxon>Pentapetalae</taxon>
        <taxon>asterids</taxon>
        <taxon>lamiids</taxon>
        <taxon>Solanales</taxon>
        <taxon>Solanaceae</taxon>
        <taxon>Solanoideae</taxon>
        <taxon>Solaneae</taxon>
        <taxon>Solanum</taxon>
    </lineage>
</organism>
<evidence type="ECO:0000313" key="9">
    <source>
        <dbReference type="EMBL" id="KAK6778741.1"/>
    </source>
</evidence>
<evidence type="ECO:0000256" key="7">
    <source>
        <dbReference type="SAM" id="Coils"/>
    </source>
</evidence>
<keyword evidence="5" id="KW-0804">Transcription</keyword>
<sequence length="431" mass="47989">MNNDFTCQTTPSCTADDKFPGELVECEWEAAEALTCFSDPVARDHTAGDIELSVDVADARITEQGIGVKFEDEQEVAIQAGYESELKTSIVCDLNYPPPVTRRTSRQELTEAEKEERRMRRVLANRESAKRTIHRRQAMREEMRRKADDLALENENLKKIKELAVAEYKSLKNKNNNLRMQIAKNVETEVEETDDDSKSTLVETLTSTASTTSLHNQVPLVLSTVLPCFDGLILQSGAQSISSITPLVLTSLGGTKLESSVMNNAPGTPLYIVSVPWQMQLHAQSYPFHSWTTSYPNDQHKASLVHECSTSTSKTTINMENHLNATPPKVETETSDSIDTLPVDFLHCNTNRDFRLDEVGQPSGIRSTSGPFILPPVIATQNEIIYTPDFKVTYSDVGHVAGASTEMHQEHVTCSNNVSAEARRKWKAPMK</sequence>
<evidence type="ECO:0000256" key="6">
    <source>
        <dbReference type="ARBA" id="ARBA00023242"/>
    </source>
</evidence>
<evidence type="ECO:0000259" key="8">
    <source>
        <dbReference type="PROSITE" id="PS50217"/>
    </source>
</evidence>
<dbReference type="PROSITE" id="PS50217">
    <property type="entry name" value="BZIP"/>
    <property type="match status" value="1"/>
</dbReference>
<name>A0AAN8T536_SOLBU</name>
<feature type="domain" description="BZIP" evidence="8">
    <location>
        <begin position="115"/>
        <end position="178"/>
    </location>
</feature>
<evidence type="ECO:0000313" key="10">
    <source>
        <dbReference type="Proteomes" id="UP001371456"/>
    </source>
</evidence>
<evidence type="ECO:0000256" key="1">
    <source>
        <dbReference type="ARBA" id="ARBA00004123"/>
    </source>
</evidence>
<accession>A0AAN8T536</accession>
<dbReference type="CDD" id="cd14702">
    <property type="entry name" value="bZIP_plant_GBF1"/>
    <property type="match status" value="1"/>
</dbReference>
<keyword evidence="6" id="KW-0539">Nucleus</keyword>
<evidence type="ECO:0000256" key="2">
    <source>
        <dbReference type="ARBA" id="ARBA00007163"/>
    </source>
</evidence>
<evidence type="ECO:0000256" key="4">
    <source>
        <dbReference type="ARBA" id="ARBA00023125"/>
    </source>
</evidence>
<reference evidence="9 10" key="1">
    <citation type="submission" date="2024-02" db="EMBL/GenBank/DDBJ databases">
        <title>de novo genome assembly of Solanum bulbocastanum strain 11H21.</title>
        <authorList>
            <person name="Hosaka A.J."/>
        </authorList>
    </citation>
    <scope>NUCLEOTIDE SEQUENCE [LARGE SCALE GENOMIC DNA]</scope>
    <source>
        <tissue evidence="9">Young leaves</tissue>
    </source>
</reference>